<dbReference type="GeneTree" id="ENSGT00940000162064"/>
<dbReference type="GO" id="GO:0005789">
    <property type="term" value="C:endoplasmic reticulum membrane"/>
    <property type="evidence" value="ECO:0007669"/>
    <property type="project" value="UniProtKB-SubCell"/>
</dbReference>
<keyword evidence="12" id="KW-0472">Membrane</keyword>
<dbReference type="PRINTS" id="PR00385">
    <property type="entry name" value="P450"/>
</dbReference>
<keyword evidence="17" id="KW-1185">Reference proteome</keyword>
<dbReference type="GO" id="GO:0046222">
    <property type="term" value="P:aflatoxin metabolic process"/>
    <property type="evidence" value="ECO:0007669"/>
    <property type="project" value="UniProtKB-ARBA"/>
</dbReference>
<evidence type="ECO:0000256" key="11">
    <source>
        <dbReference type="ARBA" id="ARBA00023033"/>
    </source>
</evidence>
<keyword evidence="15" id="KW-0732">Signal</keyword>
<dbReference type="PANTHER" id="PTHR24300">
    <property type="entry name" value="CYTOCHROME P450 508A4-RELATED"/>
    <property type="match status" value="1"/>
</dbReference>
<dbReference type="GO" id="GO:0020037">
    <property type="term" value="F:heme binding"/>
    <property type="evidence" value="ECO:0007669"/>
    <property type="project" value="InterPro"/>
</dbReference>
<proteinExistence type="inferred from homology"/>
<dbReference type="PANTHER" id="PTHR24300:SF386">
    <property type="entry name" value="CYTOCHROME P450"/>
    <property type="match status" value="1"/>
</dbReference>
<evidence type="ECO:0000256" key="13">
    <source>
        <dbReference type="PIRSR" id="PIRSR602401-1"/>
    </source>
</evidence>
<comment type="cofactor">
    <cofactor evidence="1 13">
        <name>heme</name>
        <dbReference type="ChEBI" id="CHEBI:30413"/>
    </cofactor>
</comment>
<dbReference type="Proteomes" id="UP000694421">
    <property type="component" value="Unplaced"/>
</dbReference>
<dbReference type="InterPro" id="IPR001128">
    <property type="entry name" value="Cyt_P450"/>
</dbReference>
<dbReference type="Ensembl" id="ENSSMRT00000025660.1">
    <property type="protein sequence ID" value="ENSSMRP00000021921.1"/>
    <property type="gene ID" value="ENSSMRG00000017037.1"/>
</dbReference>
<reference evidence="16" key="2">
    <citation type="submission" date="2025-09" db="UniProtKB">
        <authorList>
            <consortium name="Ensembl"/>
        </authorList>
    </citation>
    <scope>IDENTIFICATION</scope>
</reference>
<dbReference type="PROSITE" id="PS00086">
    <property type="entry name" value="CYTOCHROME_P450"/>
    <property type="match status" value="1"/>
</dbReference>
<evidence type="ECO:0000256" key="1">
    <source>
        <dbReference type="ARBA" id="ARBA00001971"/>
    </source>
</evidence>
<keyword evidence="6 13" id="KW-0479">Metal-binding</keyword>
<feature type="binding site" description="axial binding residue" evidence="13">
    <location>
        <position position="436"/>
    </location>
    <ligand>
        <name>heme</name>
        <dbReference type="ChEBI" id="CHEBI:30413"/>
    </ligand>
    <ligandPart>
        <name>Fe</name>
        <dbReference type="ChEBI" id="CHEBI:18248"/>
    </ligandPart>
</feature>
<keyword evidence="10 13" id="KW-0408">Iron</keyword>
<feature type="chain" id="PRO_5034823490" description="Cytochrome P450" evidence="15">
    <location>
        <begin position="26"/>
        <end position="491"/>
    </location>
</feature>
<keyword evidence="8" id="KW-0492">Microsome</keyword>
<evidence type="ECO:0000256" key="2">
    <source>
        <dbReference type="ARBA" id="ARBA00004524"/>
    </source>
</evidence>
<dbReference type="CDD" id="cd11026">
    <property type="entry name" value="CYP2"/>
    <property type="match status" value="1"/>
</dbReference>
<name>A0A8D0DUD0_SALMN</name>
<dbReference type="GO" id="GO:0008392">
    <property type="term" value="F:arachidonate epoxygenase activity"/>
    <property type="evidence" value="ECO:0007669"/>
    <property type="project" value="TreeGrafter"/>
</dbReference>
<dbReference type="PRINTS" id="PR01684">
    <property type="entry name" value="EP450ICYP2A"/>
</dbReference>
<dbReference type="InterPro" id="IPR002401">
    <property type="entry name" value="Cyt_P450_E_grp-I"/>
</dbReference>
<reference evidence="16" key="1">
    <citation type="submission" date="2025-08" db="UniProtKB">
        <authorList>
            <consortium name="Ensembl"/>
        </authorList>
    </citation>
    <scope>IDENTIFICATION</scope>
</reference>
<evidence type="ECO:0000313" key="16">
    <source>
        <dbReference type="Ensembl" id="ENSSMRP00000021921.1"/>
    </source>
</evidence>
<protein>
    <recommendedName>
        <fullName evidence="18">Cytochrome P450</fullName>
    </recommendedName>
</protein>
<feature type="signal peptide" evidence="15">
    <location>
        <begin position="1"/>
        <end position="25"/>
    </location>
</feature>
<evidence type="ECO:0000256" key="12">
    <source>
        <dbReference type="ARBA" id="ARBA00023136"/>
    </source>
</evidence>
<dbReference type="AlphaFoldDB" id="A0A8D0DUD0"/>
<dbReference type="FunFam" id="1.10.630.10:FF:000010">
    <property type="entry name" value="cytochrome P450 2W1 isoform X2"/>
    <property type="match status" value="1"/>
</dbReference>
<evidence type="ECO:0000256" key="6">
    <source>
        <dbReference type="ARBA" id="ARBA00022723"/>
    </source>
</evidence>
<dbReference type="GO" id="GO:0005506">
    <property type="term" value="F:iron ion binding"/>
    <property type="evidence" value="ECO:0007669"/>
    <property type="project" value="InterPro"/>
</dbReference>
<evidence type="ECO:0000256" key="3">
    <source>
        <dbReference type="ARBA" id="ARBA00004586"/>
    </source>
</evidence>
<dbReference type="Gene3D" id="1.10.630.10">
    <property type="entry name" value="Cytochrome P450"/>
    <property type="match status" value="1"/>
</dbReference>
<dbReference type="GO" id="GO:0019373">
    <property type="term" value="P:epoxygenase P450 pathway"/>
    <property type="evidence" value="ECO:0007669"/>
    <property type="project" value="TreeGrafter"/>
</dbReference>
<evidence type="ECO:0000313" key="17">
    <source>
        <dbReference type="Proteomes" id="UP000694421"/>
    </source>
</evidence>
<evidence type="ECO:0000256" key="4">
    <source>
        <dbReference type="ARBA" id="ARBA00010617"/>
    </source>
</evidence>
<accession>A0A8D0DUD0</accession>
<dbReference type="InterPro" id="IPR017972">
    <property type="entry name" value="Cyt_P450_CS"/>
</dbReference>
<comment type="subcellular location">
    <subcellularLocation>
        <location evidence="3">Endoplasmic reticulum membrane</location>
    </subcellularLocation>
    <subcellularLocation>
        <location evidence="2">Microsome membrane</location>
    </subcellularLocation>
</comment>
<dbReference type="InterPro" id="IPR050182">
    <property type="entry name" value="Cytochrome_P450_fam2"/>
</dbReference>
<evidence type="ECO:0000256" key="10">
    <source>
        <dbReference type="ARBA" id="ARBA00023004"/>
    </source>
</evidence>
<evidence type="ECO:0008006" key="18">
    <source>
        <dbReference type="Google" id="ProtNLM"/>
    </source>
</evidence>
<evidence type="ECO:0000256" key="9">
    <source>
        <dbReference type="ARBA" id="ARBA00023002"/>
    </source>
</evidence>
<evidence type="ECO:0000256" key="7">
    <source>
        <dbReference type="ARBA" id="ARBA00022824"/>
    </source>
</evidence>
<dbReference type="GO" id="GO:0006805">
    <property type="term" value="P:xenobiotic metabolic process"/>
    <property type="evidence" value="ECO:0007669"/>
    <property type="project" value="TreeGrafter"/>
</dbReference>
<evidence type="ECO:0000256" key="14">
    <source>
        <dbReference type="RuleBase" id="RU000461"/>
    </source>
</evidence>
<dbReference type="Pfam" id="PF00067">
    <property type="entry name" value="p450"/>
    <property type="match status" value="1"/>
</dbReference>
<evidence type="ECO:0000256" key="8">
    <source>
        <dbReference type="ARBA" id="ARBA00022848"/>
    </source>
</evidence>
<comment type="similarity">
    <text evidence="4 14">Belongs to the cytochrome P450 family.</text>
</comment>
<keyword evidence="9 14" id="KW-0560">Oxidoreductase</keyword>
<sequence>MDLLGSTTALVAICLVMLMVWATRGKRKNCPPGPMSLPLLGSLPLLKGQDTVSCLKELSKKYGPVFQVNFGSNPAVILCGYEVVKKALIDRGDEFLDRGKFPSSEKASRGLGVIMSNGERWLQLRRFSLMTLRNFGMGKKSNEEHAQEEAQRLVQELQAKKGEPFNPTTLFNSATANVISQILLGERFDYHDPKYLRVLYLLTEAFRLESSFAGQLYNLLPRIMEYLPGPHQTFFKYVYEIQAFMDQKVEEHERTLEPSNPRDFIDDFLLKMEQEKKNPQTEYTRENLMMTVFDLFFAGTETTSTTLRYILMVLVEHPEVQAKIREEIDEVIGRERPPALKDRLAMPYTEAVIQEAQRFMDFVPLGIVRMAKADLEFEGFTIPKGTTVITMLSSALHDPKHFKNPYHFDPNHFLDEKGAFKKNAAAIPFSAGRRNCLGEGLARLELFLYLTTILQNFQLKHPPGVDRIDLTPDVSDAANIPRQVDLCFIPR</sequence>
<dbReference type="InterPro" id="IPR036396">
    <property type="entry name" value="Cyt_P450_sf"/>
</dbReference>
<keyword evidence="11 14" id="KW-0503">Monooxygenase</keyword>
<keyword evidence="7" id="KW-0256">Endoplasmic reticulum</keyword>
<dbReference type="InterPro" id="IPR008067">
    <property type="entry name" value="Cyt_P450_E_grp-I_CYP2A-like"/>
</dbReference>
<organism evidence="16 17">
    <name type="scientific">Salvator merianae</name>
    <name type="common">Argentine black and white tegu</name>
    <name type="synonym">Tupinambis merianae</name>
    <dbReference type="NCBI Taxonomy" id="96440"/>
    <lineage>
        <taxon>Eukaryota</taxon>
        <taxon>Metazoa</taxon>
        <taxon>Chordata</taxon>
        <taxon>Craniata</taxon>
        <taxon>Vertebrata</taxon>
        <taxon>Euteleostomi</taxon>
        <taxon>Lepidosauria</taxon>
        <taxon>Squamata</taxon>
        <taxon>Bifurcata</taxon>
        <taxon>Unidentata</taxon>
        <taxon>Episquamata</taxon>
        <taxon>Laterata</taxon>
        <taxon>Teiioidea</taxon>
        <taxon>Teiidae</taxon>
        <taxon>Salvator</taxon>
    </lineage>
</organism>
<dbReference type="PRINTS" id="PR00463">
    <property type="entry name" value="EP450I"/>
</dbReference>
<keyword evidence="5 13" id="KW-0349">Heme</keyword>
<evidence type="ECO:0000256" key="15">
    <source>
        <dbReference type="SAM" id="SignalP"/>
    </source>
</evidence>
<dbReference type="SUPFAM" id="SSF48264">
    <property type="entry name" value="Cytochrome P450"/>
    <property type="match status" value="1"/>
</dbReference>
<dbReference type="GO" id="GO:0016712">
    <property type="term" value="F:oxidoreductase activity, acting on paired donors, with incorporation or reduction of molecular oxygen, reduced flavin or flavoprotein as one donor, and incorporation of one atom of oxygen"/>
    <property type="evidence" value="ECO:0007669"/>
    <property type="project" value="InterPro"/>
</dbReference>
<evidence type="ECO:0000256" key="5">
    <source>
        <dbReference type="ARBA" id="ARBA00022617"/>
    </source>
</evidence>